<dbReference type="GO" id="GO:0051539">
    <property type="term" value="F:4 iron, 4 sulfur cluster binding"/>
    <property type="evidence" value="ECO:0007669"/>
    <property type="project" value="UniProtKB-KW"/>
</dbReference>
<comment type="caution">
    <text evidence="9">The sequence shown here is derived from an EMBL/GenBank/DDBJ whole genome shotgun (WGS) entry which is preliminary data.</text>
</comment>
<dbReference type="OrthoDB" id="9782337at2"/>
<dbReference type="Pfam" id="PF13183">
    <property type="entry name" value="Fer4_8"/>
    <property type="match status" value="1"/>
</dbReference>
<evidence type="ECO:0000256" key="7">
    <source>
        <dbReference type="ARBA" id="ARBA00023014"/>
    </source>
</evidence>
<evidence type="ECO:0000256" key="5">
    <source>
        <dbReference type="ARBA" id="ARBA00022982"/>
    </source>
</evidence>
<evidence type="ECO:0000256" key="3">
    <source>
        <dbReference type="ARBA" id="ARBA00022723"/>
    </source>
</evidence>
<dbReference type="Pfam" id="PF11870">
    <property type="entry name" value="LutB_C"/>
    <property type="match status" value="1"/>
</dbReference>
<dbReference type="InterPro" id="IPR037171">
    <property type="entry name" value="NagB/RpiA_transferase-like"/>
</dbReference>
<dbReference type="Proteomes" id="UP000286931">
    <property type="component" value="Unassembled WGS sequence"/>
</dbReference>
<keyword evidence="5" id="KW-0249">Electron transport</keyword>
<reference evidence="9 10" key="1">
    <citation type="submission" date="2018-12" db="EMBL/GenBank/DDBJ databases">
        <title>Draft genome sequence of Embleya hyalina NBRC 13850T.</title>
        <authorList>
            <person name="Komaki H."/>
            <person name="Hosoyama A."/>
            <person name="Kimura A."/>
            <person name="Ichikawa N."/>
            <person name="Tamura T."/>
        </authorList>
    </citation>
    <scope>NUCLEOTIDE SEQUENCE [LARGE SCALE GENOMIC DNA]</scope>
    <source>
        <strain evidence="9 10">NBRC 13850</strain>
    </source>
</reference>
<dbReference type="Pfam" id="PF02754">
    <property type="entry name" value="CCG"/>
    <property type="match status" value="2"/>
</dbReference>
<keyword evidence="1" id="KW-0813">Transport</keyword>
<dbReference type="PANTHER" id="PTHR47153">
    <property type="entry name" value="LACTATE UTILIZATION PROTEIN B"/>
    <property type="match status" value="1"/>
</dbReference>
<dbReference type="GO" id="GO:0046872">
    <property type="term" value="F:metal ion binding"/>
    <property type="evidence" value="ECO:0007669"/>
    <property type="project" value="UniProtKB-KW"/>
</dbReference>
<organism evidence="9 10">
    <name type="scientific">Embleya hyalina</name>
    <dbReference type="NCBI Taxonomy" id="516124"/>
    <lineage>
        <taxon>Bacteria</taxon>
        <taxon>Bacillati</taxon>
        <taxon>Actinomycetota</taxon>
        <taxon>Actinomycetes</taxon>
        <taxon>Kitasatosporales</taxon>
        <taxon>Streptomycetaceae</taxon>
        <taxon>Embleya</taxon>
    </lineage>
</organism>
<dbReference type="PROSITE" id="PS00198">
    <property type="entry name" value="4FE4S_FER_1"/>
    <property type="match status" value="1"/>
</dbReference>
<dbReference type="InterPro" id="IPR024185">
    <property type="entry name" value="FTHF_cligase-like_sf"/>
</dbReference>
<keyword evidence="6" id="KW-0408">Iron</keyword>
<dbReference type="PROSITE" id="PS51379">
    <property type="entry name" value="4FE4S_FER_2"/>
    <property type="match status" value="1"/>
</dbReference>
<protein>
    <submittedName>
        <fullName evidence="9">Iron-sulfur cluster-binding protein</fullName>
    </submittedName>
</protein>
<evidence type="ECO:0000256" key="4">
    <source>
        <dbReference type="ARBA" id="ARBA00022737"/>
    </source>
</evidence>
<dbReference type="Gene3D" id="1.10.1060.10">
    <property type="entry name" value="Alpha-helical ferredoxin"/>
    <property type="match status" value="1"/>
</dbReference>
<name>A0A401YWR6_9ACTN</name>
<dbReference type="InterPro" id="IPR004017">
    <property type="entry name" value="Cys_rich_dom"/>
</dbReference>
<dbReference type="InterPro" id="IPR004452">
    <property type="entry name" value="LutB/LldF"/>
</dbReference>
<dbReference type="PANTHER" id="PTHR47153:SF2">
    <property type="entry name" value="LACTATE UTILIZATION PROTEIN B"/>
    <property type="match status" value="1"/>
</dbReference>
<dbReference type="Pfam" id="PF02589">
    <property type="entry name" value="LUD_dom"/>
    <property type="match status" value="1"/>
</dbReference>
<dbReference type="SUPFAM" id="SSF100950">
    <property type="entry name" value="NagB/RpiA/CoA transferase-like"/>
    <property type="match status" value="1"/>
</dbReference>
<accession>A0A401YWR6</accession>
<evidence type="ECO:0000256" key="1">
    <source>
        <dbReference type="ARBA" id="ARBA00022448"/>
    </source>
</evidence>
<keyword evidence="7" id="KW-0411">Iron-sulfur</keyword>
<dbReference type="GO" id="GO:0016491">
    <property type="term" value="F:oxidoreductase activity"/>
    <property type="evidence" value="ECO:0007669"/>
    <property type="project" value="UniProtKB-ARBA"/>
</dbReference>
<dbReference type="SUPFAM" id="SSF54862">
    <property type="entry name" value="4Fe-4S ferredoxins"/>
    <property type="match status" value="1"/>
</dbReference>
<keyword evidence="4" id="KW-0677">Repeat</keyword>
<evidence type="ECO:0000259" key="8">
    <source>
        <dbReference type="PROSITE" id="PS51379"/>
    </source>
</evidence>
<dbReference type="InterPro" id="IPR017900">
    <property type="entry name" value="4Fe4S_Fe_S_CS"/>
</dbReference>
<dbReference type="InterPro" id="IPR017896">
    <property type="entry name" value="4Fe4S_Fe-S-bd"/>
</dbReference>
<evidence type="ECO:0000256" key="2">
    <source>
        <dbReference type="ARBA" id="ARBA00022485"/>
    </source>
</evidence>
<dbReference type="EMBL" id="BIFH01000030">
    <property type="protein sequence ID" value="GCD99021.1"/>
    <property type="molecule type" value="Genomic_DNA"/>
</dbReference>
<proteinExistence type="predicted"/>
<evidence type="ECO:0000313" key="9">
    <source>
        <dbReference type="EMBL" id="GCD99021.1"/>
    </source>
</evidence>
<dbReference type="InterPro" id="IPR024569">
    <property type="entry name" value="LutB_C"/>
</dbReference>
<gene>
    <name evidence="9" type="ORF">EHYA_06733</name>
</gene>
<sequence>MRLALFITCFNDTLFPETGASVVRVLRRLGHEVEFPYDQVCCGQMHFNSGYRRDAVPLVRSFVEAFEGYDAVIVPSGSCTAMVREYHATVARTAGGTLPEGVARVAPKVYELSEFLVDVLGVTDVGAYFPHSVAYHPTCHSLRMLRVGDRPTRLLRAVRGLTLVDLPRADECCGFGGTFAVKNAPTSVAMGGDKVTAALESGAQVLCAGDNSCLTHIGGLISRQHAGIRMLHLADILARTDALPDVPVYRPGLPDSSGLVVGHAPGTGGDTMTAAVHREPTFVGMPPFPEAAEAELANPVQRANLRAATHTIRAKRDAVVAELPDWELLRRAGEAIKDDVLARLPGLLERLEAAVRAAGGVVHWARDAAEANTIVVDIARAKGVDEVVKVKSMATEEIELNNALAAAGIHAWETDLAQLIVQLGDDLPSHIVVPAIHRNRAQIREIFVREMGRVGRPAPERLSDEPTALAAAARLHLRQKFLRAKVAVSGANFAIADTGTVCVVESEGNGRMCLTLPETLITVLGVEKLLPTWGDLEVFLQLLPRSATGERMNPYTSMWTGVTPGDGPREFHLILLDNGRSDVLSDPVGRQALRCIRCAACLNVCPVYERTGGHAYGSVYPGPIGAILTPQLRGIARHPVDAQTASLPFASTLCGACFDACPVRIDIPEVLVRLRAQVVDGGRGPHDRAEDAGMKTLRWTFEKPWRIGFAQHVAGVGAHFVRHGVIGRVPLPKRVSGPVGAWFADRDAPAPPAESFRTWYKRTEGGREL</sequence>
<dbReference type="GO" id="GO:0006089">
    <property type="term" value="P:lactate metabolic process"/>
    <property type="evidence" value="ECO:0007669"/>
    <property type="project" value="InterPro"/>
</dbReference>
<dbReference type="InterPro" id="IPR003741">
    <property type="entry name" value="LUD_dom"/>
</dbReference>
<dbReference type="Gene3D" id="3.40.50.10420">
    <property type="entry name" value="NagB/RpiA/CoA transferase-like"/>
    <property type="match status" value="1"/>
</dbReference>
<keyword evidence="2" id="KW-0004">4Fe-4S</keyword>
<evidence type="ECO:0000256" key="6">
    <source>
        <dbReference type="ARBA" id="ARBA00023004"/>
    </source>
</evidence>
<dbReference type="InterPro" id="IPR009051">
    <property type="entry name" value="Helical_ferredxn"/>
</dbReference>
<keyword evidence="10" id="KW-1185">Reference proteome</keyword>
<dbReference type="AlphaFoldDB" id="A0A401YWR6"/>
<evidence type="ECO:0000313" key="10">
    <source>
        <dbReference type="Proteomes" id="UP000286931"/>
    </source>
</evidence>
<keyword evidence="3" id="KW-0479">Metal-binding</keyword>
<feature type="domain" description="4Fe-4S ferredoxin-type" evidence="8">
    <location>
        <begin position="585"/>
        <end position="615"/>
    </location>
</feature>